<dbReference type="AlphaFoldDB" id="A0A8H5L3L8"/>
<dbReference type="Proteomes" id="UP000544095">
    <property type="component" value="Unassembled WGS sequence"/>
</dbReference>
<sequence>MGREVRWIHVYLHKKDNVSNAEAQLLKLREVSDWCWYYELHESGTVLQMKARIPGAIDDSLVDAVNLLRRLGASGDWTLSHHVVRSNAMHYSEVDNKRALAC</sequence>
<accession>A0A8H5L3L8</accession>
<comment type="caution">
    <text evidence="1">The sequence shown here is derived from an EMBL/GenBank/DDBJ whole genome shotgun (WGS) entry which is preliminary data.</text>
</comment>
<keyword evidence="2" id="KW-1185">Reference proteome</keyword>
<evidence type="ECO:0000313" key="1">
    <source>
        <dbReference type="EMBL" id="KAF5584162.1"/>
    </source>
</evidence>
<evidence type="ECO:0000313" key="2">
    <source>
        <dbReference type="Proteomes" id="UP000544095"/>
    </source>
</evidence>
<gene>
    <name evidence="1" type="ORF">FPANT_7974</name>
</gene>
<reference evidence="1 2" key="1">
    <citation type="submission" date="2020-05" db="EMBL/GenBank/DDBJ databases">
        <title>Identification and distribution of gene clusters putatively required for synthesis of sphingolipid metabolism inhibitors in phylogenetically diverse species of the filamentous fungus Fusarium.</title>
        <authorList>
            <person name="Kim H.-S."/>
            <person name="Busman M."/>
            <person name="Brown D.W."/>
            <person name="Divon H."/>
            <person name="Uhlig S."/>
            <person name="Proctor R.H."/>
        </authorList>
    </citation>
    <scope>NUCLEOTIDE SEQUENCE [LARGE SCALE GENOMIC DNA]</scope>
    <source>
        <strain evidence="1 2">NRRL 25211</strain>
    </source>
</reference>
<organism evidence="1 2">
    <name type="scientific">Fusarium pseudoanthophilum</name>
    <dbReference type="NCBI Taxonomy" id="48495"/>
    <lineage>
        <taxon>Eukaryota</taxon>
        <taxon>Fungi</taxon>
        <taxon>Dikarya</taxon>
        <taxon>Ascomycota</taxon>
        <taxon>Pezizomycotina</taxon>
        <taxon>Sordariomycetes</taxon>
        <taxon>Hypocreomycetidae</taxon>
        <taxon>Hypocreales</taxon>
        <taxon>Nectriaceae</taxon>
        <taxon>Fusarium</taxon>
        <taxon>Fusarium fujikuroi species complex</taxon>
    </lineage>
</organism>
<dbReference type="EMBL" id="JAAOAR010000390">
    <property type="protein sequence ID" value="KAF5584162.1"/>
    <property type="molecule type" value="Genomic_DNA"/>
</dbReference>
<name>A0A8H5L3L8_9HYPO</name>
<protein>
    <submittedName>
        <fullName evidence="1">Uncharacterized protein</fullName>
    </submittedName>
</protein>
<proteinExistence type="predicted"/>